<dbReference type="Gene3D" id="3.40.50.300">
    <property type="entry name" value="P-loop containing nucleotide triphosphate hydrolases"/>
    <property type="match status" value="1"/>
</dbReference>
<reference evidence="1 2" key="1">
    <citation type="submission" date="2024-06" db="EMBL/GenBank/DDBJ databases">
        <authorList>
            <person name="Steensen K."/>
            <person name="Seneca J."/>
            <person name="Bartlau N."/>
            <person name="Yu A.X."/>
            <person name="Polz M.F."/>
        </authorList>
    </citation>
    <scope>NUCLEOTIDE SEQUENCE [LARGE SCALE GENOMIC DNA]</scope>
    <source>
        <strain evidence="1 2">1F146</strain>
    </source>
</reference>
<comment type="caution">
    <text evidence="1">The sequence shown here is derived from an EMBL/GenBank/DDBJ whole genome shotgun (WGS) entry which is preliminary data.</text>
</comment>
<dbReference type="Proteomes" id="UP001569151">
    <property type="component" value="Unassembled WGS sequence"/>
</dbReference>
<evidence type="ECO:0000313" key="1">
    <source>
        <dbReference type="EMBL" id="MEZ8209394.1"/>
    </source>
</evidence>
<evidence type="ECO:0008006" key="3">
    <source>
        <dbReference type="Google" id="ProtNLM"/>
    </source>
</evidence>
<organism evidence="1 2">
    <name type="scientific">Vibrio bivalvicida</name>
    <dbReference type="NCBI Taxonomy" id="1276888"/>
    <lineage>
        <taxon>Bacteria</taxon>
        <taxon>Pseudomonadati</taxon>
        <taxon>Pseudomonadota</taxon>
        <taxon>Gammaproteobacteria</taxon>
        <taxon>Vibrionales</taxon>
        <taxon>Vibrionaceae</taxon>
        <taxon>Vibrio</taxon>
        <taxon>Vibrio oreintalis group</taxon>
    </lineage>
</organism>
<gene>
    <name evidence="1" type="ORF">ACED39_11445</name>
</gene>
<dbReference type="RefSeq" id="WP_371719049.1">
    <property type="nucleotide sequence ID" value="NZ_JBGOOF010000016.1"/>
</dbReference>
<dbReference type="SUPFAM" id="SSF52540">
    <property type="entry name" value="P-loop containing nucleoside triphosphate hydrolases"/>
    <property type="match status" value="1"/>
</dbReference>
<protein>
    <recommendedName>
        <fullName evidence="3">(d)CMP kinase</fullName>
    </recommendedName>
</protein>
<accession>A0ABV4MIJ6</accession>
<keyword evidence="2" id="KW-1185">Reference proteome</keyword>
<proteinExistence type="predicted"/>
<dbReference type="EMBL" id="JBGOOS010000014">
    <property type="protein sequence ID" value="MEZ8209394.1"/>
    <property type="molecule type" value="Genomic_DNA"/>
</dbReference>
<sequence length="162" mass="18568">MLIIDGCDATGKTSVGKCVAAKIGAIYVKPFERVDSSLIWLHKNGYYEQFVSLAETMLNHWVTQYPTEDLVFDRGWITVNAIANTECEFRRRDDVISILLTSDIDVILNRHEERNEKYCLKFLNAFQESAIKIADRFNIQKIDTSRSSISMVASKVYNIYEG</sequence>
<name>A0ABV4MIJ6_9VIBR</name>
<dbReference type="InterPro" id="IPR027417">
    <property type="entry name" value="P-loop_NTPase"/>
</dbReference>
<evidence type="ECO:0000313" key="2">
    <source>
        <dbReference type="Proteomes" id="UP001569151"/>
    </source>
</evidence>